<organism evidence="1 2">
    <name type="scientific">Perca fluviatilis</name>
    <name type="common">European perch</name>
    <dbReference type="NCBI Taxonomy" id="8168"/>
    <lineage>
        <taxon>Eukaryota</taxon>
        <taxon>Metazoa</taxon>
        <taxon>Chordata</taxon>
        <taxon>Craniata</taxon>
        <taxon>Vertebrata</taxon>
        <taxon>Euteleostomi</taxon>
        <taxon>Actinopterygii</taxon>
        <taxon>Neopterygii</taxon>
        <taxon>Teleostei</taxon>
        <taxon>Neoteleostei</taxon>
        <taxon>Acanthomorphata</taxon>
        <taxon>Eupercaria</taxon>
        <taxon>Perciformes</taxon>
        <taxon>Percoidei</taxon>
        <taxon>Percidae</taxon>
        <taxon>Percinae</taxon>
        <taxon>Perca</taxon>
    </lineage>
</organism>
<reference evidence="1 2" key="1">
    <citation type="submission" date="2019-06" db="EMBL/GenBank/DDBJ databases">
        <title>A chromosome-scale genome assembly of the European perch, Perca fluviatilis.</title>
        <authorList>
            <person name="Roques C."/>
            <person name="Zahm M."/>
            <person name="Cabau C."/>
            <person name="Klopp C."/>
            <person name="Bouchez O."/>
            <person name="Donnadieu C."/>
            <person name="Kuhl H."/>
            <person name="Gislard M."/>
            <person name="Guendouz S."/>
            <person name="Journot L."/>
            <person name="Haffray P."/>
            <person name="Bestin A."/>
            <person name="Morvezen R."/>
            <person name="Feron R."/>
            <person name="Wen M."/>
            <person name="Jouanno E."/>
            <person name="Herpin A."/>
            <person name="Schartl M."/>
            <person name="Postlethwait J."/>
            <person name="Schaerlinger B."/>
            <person name="Chardard D."/>
            <person name="Lecocq T."/>
            <person name="Poncet C."/>
            <person name="Jaffrelo L."/>
            <person name="Lampietro C."/>
            <person name="Guiguen Y."/>
        </authorList>
    </citation>
    <scope>NUCLEOTIDE SEQUENCE [LARGE SCALE GENOMIC DNA]</scope>
    <source>
        <tissue evidence="1">Blood</tissue>
    </source>
</reference>
<name>A0A6A5F228_PERFL</name>
<sequence>MLSAGFDSEGYPKGPVEFPCKEKTAREDGRCAAATNNQHQCLGLRVVGILCLRSNRRCGGVSQGRCCCLLCGGGTLARSAHVTAGARL</sequence>
<proteinExistence type="predicted"/>
<evidence type="ECO:0000313" key="2">
    <source>
        <dbReference type="Proteomes" id="UP000465112"/>
    </source>
</evidence>
<dbReference type="AlphaFoldDB" id="A0A6A5F228"/>
<accession>A0A6A5F228</accession>
<evidence type="ECO:0000313" key="1">
    <source>
        <dbReference type="EMBL" id="KAF1385528.1"/>
    </source>
</evidence>
<dbReference type="Proteomes" id="UP000465112">
    <property type="component" value="Chromosome 9"/>
</dbReference>
<comment type="caution">
    <text evidence="1">The sequence shown here is derived from an EMBL/GenBank/DDBJ whole genome shotgun (WGS) entry which is preliminary data.</text>
</comment>
<gene>
    <name evidence="1" type="ORF">PFLUV_G00108700</name>
</gene>
<dbReference type="EMBL" id="VHII01000009">
    <property type="protein sequence ID" value="KAF1385528.1"/>
    <property type="molecule type" value="Genomic_DNA"/>
</dbReference>
<protein>
    <submittedName>
        <fullName evidence="1">Uncharacterized protein</fullName>
    </submittedName>
</protein>
<keyword evidence="2" id="KW-1185">Reference proteome</keyword>